<comment type="cofactor">
    <cofactor evidence="1">
        <name>FAD</name>
        <dbReference type="ChEBI" id="CHEBI:57692"/>
    </cofactor>
</comment>
<comment type="caution">
    <text evidence="7">The sequence shown here is derived from an EMBL/GenBank/DDBJ whole genome shotgun (WGS) entry which is preliminary data.</text>
</comment>
<evidence type="ECO:0000259" key="6">
    <source>
        <dbReference type="Pfam" id="PF01266"/>
    </source>
</evidence>
<keyword evidence="2" id="KW-0285">Flavoprotein</keyword>
<comment type="similarity">
    <text evidence="5">Belongs to the L2HGDH family.</text>
</comment>
<dbReference type="InterPro" id="IPR036188">
    <property type="entry name" value="FAD/NAD-bd_sf"/>
</dbReference>
<keyword evidence="8" id="KW-1185">Reference proteome</keyword>
<evidence type="ECO:0000256" key="3">
    <source>
        <dbReference type="ARBA" id="ARBA00022827"/>
    </source>
</evidence>
<accession>A0ABW5BL03</accession>
<evidence type="ECO:0000256" key="2">
    <source>
        <dbReference type="ARBA" id="ARBA00022630"/>
    </source>
</evidence>
<protein>
    <submittedName>
        <fullName evidence="7">NAD(P)/FAD-dependent oxidoreductase</fullName>
    </submittedName>
</protein>
<name>A0ABW5BL03_9PROT</name>
<dbReference type="PANTHER" id="PTHR43104">
    <property type="entry name" value="L-2-HYDROXYGLUTARATE DEHYDROGENASE, MITOCHONDRIAL"/>
    <property type="match status" value="1"/>
</dbReference>
<keyword evidence="3" id="KW-0274">FAD</keyword>
<evidence type="ECO:0000256" key="4">
    <source>
        <dbReference type="ARBA" id="ARBA00023002"/>
    </source>
</evidence>
<dbReference type="PANTHER" id="PTHR43104:SF4">
    <property type="entry name" value="L-2-HYDROXYGLUTARATE DEHYDROGENASE, MITOCHONDRIAL"/>
    <property type="match status" value="1"/>
</dbReference>
<organism evidence="7 8">
    <name type="scientific">Kiloniella antarctica</name>
    <dbReference type="NCBI Taxonomy" id="1550907"/>
    <lineage>
        <taxon>Bacteria</taxon>
        <taxon>Pseudomonadati</taxon>
        <taxon>Pseudomonadota</taxon>
        <taxon>Alphaproteobacteria</taxon>
        <taxon>Rhodospirillales</taxon>
        <taxon>Kiloniellaceae</taxon>
        <taxon>Kiloniella</taxon>
    </lineage>
</organism>
<dbReference type="SUPFAM" id="SSF51905">
    <property type="entry name" value="FAD/NAD(P)-binding domain"/>
    <property type="match status" value="1"/>
</dbReference>
<dbReference type="InterPro" id="IPR006076">
    <property type="entry name" value="FAD-dep_OxRdtase"/>
</dbReference>
<gene>
    <name evidence="7" type="ORF">ACFSKO_11915</name>
</gene>
<dbReference type="Proteomes" id="UP001597294">
    <property type="component" value="Unassembled WGS sequence"/>
</dbReference>
<evidence type="ECO:0000313" key="7">
    <source>
        <dbReference type="EMBL" id="MFD2206329.1"/>
    </source>
</evidence>
<evidence type="ECO:0000256" key="5">
    <source>
        <dbReference type="ARBA" id="ARBA00037941"/>
    </source>
</evidence>
<dbReference type="EMBL" id="JBHUII010000004">
    <property type="protein sequence ID" value="MFD2206329.1"/>
    <property type="molecule type" value="Genomic_DNA"/>
</dbReference>
<dbReference type="Pfam" id="PF01266">
    <property type="entry name" value="DAO"/>
    <property type="match status" value="1"/>
</dbReference>
<feature type="domain" description="FAD dependent oxidoreductase" evidence="6">
    <location>
        <begin position="5"/>
        <end position="360"/>
    </location>
</feature>
<keyword evidence="4" id="KW-0560">Oxidoreductase</keyword>
<dbReference type="Gene3D" id="3.50.50.60">
    <property type="entry name" value="FAD/NAD(P)-binding domain"/>
    <property type="match status" value="1"/>
</dbReference>
<dbReference type="RefSeq" id="WP_380251802.1">
    <property type="nucleotide sequence ID" value="NZ_JBHUII010000004.1"/>
</dbReference>
<reference evidence="8" key="1">
    <citation type="journal article" date="2019" name="Int. J. Syst. Evol. Microbiol.">
        <title>The Global Catalogue of Microorganisms (GCM) 10K type strain sequencing project: providing services to taxonomists for standard genome sequencing and annotation.</title>
        <authorList>
            <consortium name="The Broad Institute Genomics Platform"/>
            <consortium name="The Broad Institute Genome Sequencing Center for Infectious Disease"/>
            <person name="Wu L."/>
            <person name="Ma J."/>
        </authorList>
    </citation>
    <scope>NUCLEOTIDE SEQUENCE [LARGE SCALE GENOMIC DNA]</scope>
    <source>
        <strain evidence="8">CGMCC 4.7192</strain>
    </source>
</reference>
<sequence length="366" mass="39490">MEQVDCIVIGAGVVGMACARALAMSGREVIVIEKEAMPGTEISARNSGVIHAGIYYPTASLKAELCLRGKELLYPYCVDHAVPHKKCGKLIVATSKEEEPALERIRLLAHANGVEDLSYLTSEEAQEREPDLKITKALFSPSTGIVDVHNLILAFQGDLENHGGMIALNTPVLNGEITDRGIILTTGGESPMTLCANTVINAAGLGAIGLTQKLKGFPDTLIPRLYYAKGNYFSLNGKSPFQHLIYPVPEAAGLGVHVTLDLDGQVRFGPDVEWTQELAYEVDPTRATPFYEAIRRYWPALEDGALTSDYSGIRPKLQAPGETAVDFVIQDHHTHGVTGLINLFGIESPGLTSSMAIAERVLSIKN</sequence>
<evidence type="ECO:0000313" key="8">
    <source>
        <dbReference type="Proteomes" id="UP001597294"/>
    </source>
</evidence>
<evidence type="ECO:0000256" key="1">
    <source>
        <dbReference type="ARBA" id="ARBA00001974"/>
    </source>
</evidence>
<proteinExistence type="inferred from homology"/>
<dbReference type="Gene3D" id="3.30.9.10">
    <property type="entry name" value="D-Amino Acid Oxidase, subunit A, domain 2"/>
    <property type="match status" value="1"/>
</dbReference>